<dbReference type="EMBL" id="JABFDB010000009">
    <property type="protein sequence ID" value="NYZ20809.1"/>
    <property type="molecule type" value="Genomic_DNA"/>
</dbReference>
<organism evidence="2 3">
    <name type="scientific">Azospirillum oleiclasticum</name>
    <dbReference type="NCBI Taxonomy" id="2735135"/>
    <lineage>
        <taxon>Bacteria</taxon>
        <taxon>Pseudomonadati</taxon>
        <taxon>Pseudomonadota</taxon>
        <taxon>Alphaproteobacteria</taxon>
        <taxon>Rhodospirillales</taxon>
        <taxon>Azospirillaceae</taxon>
        <taxon>Azospirillum</taxon>
    </lineage>
</organism>
<dbReference type="InterPro" id="IPR003767">
    <property type="entry name" value="Malate/L-lactate_DH-like"/>
</dbReference>
<gene>
    <name evidence="2" type="primary">yiaK</name>
    <name evidence="2" type="ORF">HND93_13930</name>
</gene>
<accession>A0ABX2TCQ9</accession>
<protein>
    <submittedName>
        <fullName evidence="2">3-dehydro-L-gulonate 2-dehydrogenase</fullName>
        <ecNumber evidence="2">1.1.1.130</ecNumber>
    </submittedName>
</protein>
<dbReference type="RefSeq" id="WP_180282591.1">
    <property type="nucleotide sequence ID" value="NZ_JABFDB010000009.1"/>
</dbReference>
<keyword evidence="1 2" id="KW-0560">Oxidoreductase</keyword>
<evidence type="ECO:0000313" key="3">
    <source>
        <dbReference type="Proteomes" id="UP000584642"/>
    </source>
</evidence>
<comment type="caution">
    <text evidence="2">The sequence shown here is derived from an EMBL/GenBank/DDBJ whole genome shotgun (WGS) entry which is preliminary data.</text>
</comment>
<dbReference type="Gene3D" id="3.30.1370.60">
    <property type="entry name" value="Hypothetical oxidoreductase yiak, domain 2"/>
    <property type="match status" value="1"/>
</dbReference>
<dbReference type="Pfam" id="PF02615">
    <property type="entry name" value="Ldh_2"/>
    <property type="match status" value="1"/>
</dbReference>
<dbReference type="EC" id="1.1.1.130" evidence="2"/>
<proteinExistence type="predicted"/>
<evidence type="ECO:0000256" key="1">
    <source>
        <dbReference type="ARBA" id="ARBA00023002"/>
    </source>
</evidence>
<dbReference type="PANTHER" id="PTHR11091:SF3">
    <property type="entry name" value="2,3-DIKETO-L-GULONATE REDUCTASE"/>
    <property type="match status" value="1"/>
</dbReference>
<reference evidence="2 3" key="1">
    <citation type="submission" date="2020-05" db="EMBL/GenBank/DDBJ databases">
        <title>Azospirillum oleiclasticum sp. nov, a nitrogen-fixing and heavy crude oil-emulsifying bacterium isolated from the crude oil of Yumen Oilfield.</title>
        <authorList>
            <person name="Wu D."/>
            <person name="Cai M."/>
            <person name="Zhang X."/>
        </authorList>
    </citation>
    <scope>NUCLEOTIDE SEQUENCE [LARGE SCALE GENOMIC DNA]</scope>
    <source>
        <strain evidence="2 3">ROY-1-1-2</strain>
    </source>
</reference>
<keyword evidence="3" id="KW-1185">Reference proteome</keyword>
<dbReference type="InterPro" id="IPR036111">
    <property type="entry name" value="Mal/L-sulfo/L-lacto_DH-like_sf"/>
</dbReference>
<dbReference type="GO" id="GO:0047559">
    <property type="term" value="F:3-dehydro-L-gulonate 2-dehydrogenase activity"/>
    <property type="evidence" value="ECO:0007669"/>
    <property type="project" value="UniProtKB-EC"/>
</dbReference>
<sequence length="334" mass="35980">MPRIPFSDMKAEFKRVLLKKGTPEESAELSARLIAETSCDGIYSHGVNRFPRVVEYIDRGYIDVSARPTLVESLGAFERWDGNLGLGNVCATLMMDRAIGLARASGIGCVALANTNHWLRGGTYGWQAANAGCVGLCWTNTQPNMPAWGAKDRRIGNNPLILAVPRAGGAVVVDMAMAQFSYGQLEATRNRGEALPVAGGYDGDGNLTTDPGAILQSWRVLPIGFWKGSSLSLVLDLVATVLSGGRSTYRVGQLGSDEYQLSQVFIAIDATRIAGDAFLASAVDEVLADVKASERVDPDVAIRYPAERELRVRQDNLEHGIPVDDAVWARITAL</sequence>
<evidence type="ECO:0000313" key="2">
    <source>
        <dbReference type="EMBL" id="NYZ20809.1"/>
    </source>
</evidence>
<dbReference type="InterPro" id="IPR043144">
    <property type="entry name" value="Mal/L-sulf/L-lact_DH-like_ah"/>
</dbReference>
<dbReference type="NCBIfam" id="NF009750">
    <property type="entry name" value="PRK13260.1"/>
    <property type="match status" value="1"/>
</dbReference>
<dbReference type="InterPro" id="IPR043143">
    <property type="entry name" value="Mal/L-sulf/L-lact_DH-like_NADP"/>
</dbReference>
<dbReference type="Gene3D" id="1.10.1530.10">
    <property type="match status" value="1"/>
</dbReference>
<dbReference type="PANTHER" id="PTHR11091">
    <property type="entry name" value="OXIDOREDUCTASE-RELATED"/>
    <property type="match status" value="1"/>
</dbReference>
<dbReference type="Proteomes" id="UP000584642">
    <property type="component" value="Unassembled WGS sequence"/>
</dbReference>
<dbReference type="SUPFAM" id="SSF89733">
    <property type="entry name" value="L-sulfolactate dehydrogenase-like"/>
    <property type="match status" value="1"/>
</dbReference>
<name>A0ABX2TCQ9_9PROT</name>